<reference evidence="8 10" key="2">
    <citation type="journal article" date="2018" name="Plant J.">
        <title>The Physcomitrella patens chromosome-scale assembly reveals moss genome structure and evolution.</title>
        <authorList>
            <person name="Lang D."/>
            <person name="Ullrich K.K."/>
            <person name="Murat F."/>
            <person name="Fuchs J."/>
            <person name="Jenkins J."/>
            <person name="Haas F.B."/>
            <person name="Piednoel M."/>
            <person name="Gundlach H."/>
            <person name="Van Bel M."/>
            <person name="Meyberg R."/>
            <person name="Vives C."/>
            <person name="Morata J."/>
            <person name="Symeonidi A."/>
            <person name="Hiss M."/>
            <person name="Muchero W."/>
            <person name="Kamisugi Y."/>
            <person name="Saleh O."/>
            <person name="Blanc G."/>
            <person name="Decker E.L."/>
            <person name="van Gessel N."/>
            <person name="Grimwood J."/>
            <person name="Hayes R.D."/>
            <person name="Graham S.W."/>
            <person name="Gunter L.E."/>
            <person name="McDaniel S.F."/>
            <person name="Hoernstein S.N.W."/>
            <person name="Larsson A."/>
            <person name="Li F.W."/>
            <person name="Perroud P.F."/>
            <person name="Phillips J."/>
            <person name="Ranjan P."/>
            <person name="Rokshar D.S."/>
            <person name="Rothfels C.J."/>
            <person name="Schneider L."/>
            <person name="Shu S."/>
            <person name="Stevenson D.W."/>
            <person name="Thummler F."/>
            <person name="Tillich M."/>
            <person name="Villarreal Aguilar J.C."/>
            <person name="Widiez T."/>
            <person name="Wong G.K."/>
            <person name="Wymore A."/>
            <person name="Zhang Y."/>
            <person name="Zimmer A.D."/>
            <person name="Quatrano R.S."/>
            <person name="Mayer K.F.X."/>
            <person name="Goodstein D."/>
            <person name="Casacuberta J.M."/>
            <person name="Vandepoele K."/>
            <person name="Reski R."/>
            <person name="Cuming A.C."/>
            <person name="Tuskan G.A."/>
            <person name="Maumus F."/>
            <person name="Salse J."/>
            <person name="Schmutz J."/>
            <person name="Rensing S.A."/>
        </authorList>
    </citation>
    <scope>NUCLEOTIDE SEQUENCE [LARGE SCALE GENOMIC DNA]</scope>
    <source>
        <strain evidence="9 10">cv. Gransden 2004</strain>
    </source>
</reference>
<reference evidence="8 10" key="1">
    <citation type="journal article" date="2008" name="Science">
        <title>The Physcomitrella genome reveals evolutionary insights into the conquest of land by plants.</title>
        <authorList>
            <person name="Rensing S."/>
            <person name="Lang D."/>
            <person name="Zimmer A."/>
            <person name="Terry A."/>
            <person name="Salamov A."/>
            <person name="Shapiro H."/>
            <person name="Nishiyama T."/>
            <person name="Perroud P.-F."/>
            <person name="Lindquist E."/>
            <person name="Kamisugi Y."/>
            <person name="Tanahashi T."/>
            <person name="Sakakibara K."/>
            <person name="Fujita T."/>
            <person name="Oishi K."/>
            <person name="Shin-I T."/>
            <person name="Kuroki Y."/>
            <person name="Toyoda A."/>
            <person name="Suzuki Y."/>
            <person name="Hashimoto A."/>
            <person name="Yamaguchi K."/>
            <person name="Sugano A."/>
            <person name="Kohara Y."/>
            <person name="Fujiyama A."/>
            <person name="Anterola A."/>
            <person name="Aoki S."/>
            <person name="Ashton N."/>
            <person name="Barbazuk W.B."/>
            <person name="Barker E."/>
            <person name="Bennetzen J."/>
            <person name="Bezanilla M."/>
            <person name="Blankenship R."/>
            <person name="Cho S.H."/>
            <person name="Dutcher S."/>
            <person name="Estelle M."/>
            <person name="Fawcett J.A."/>
            <person name="Gundlach H."/>
            <person name="Hanada K."/>
            <person name="Heyl A."/>
            <person name="Hicks K.A."/>
            <person name="Hugh J."/>
            <person name="Lohr M."/>
            <person name="Mayer K."/>
            <person name="Melkozernov A."/>
            <person name="Murata T."/>
            <person name="Nelson D."/>
            <person name="Pils B."/>
            <person name="Prigge M."/>
            <person name="Reiss B."/>
            <person name="Renner T."/>
            <person name="Rombauts S."/>
            <person name="Rushton P."/>
            <person name="Sanderfoot A."/>
            <person name="Schween G."/>
            <person name="Shiu S.-H."/>
            <person name="Stueber K."/>
            <person name="Theodoulou F.L."/>
            <person name="Tu H."/>
            <person name="Van de Peer Y."/>
            <person name="Verrier P.J."/>
            <person name="Waters E."/>
            <person name="Wood A."/>
            <person name="Yang L."/>
            <person name="Cove D."/>
            <person name="Cuming A."/>
            <person name="Hasebe M."/>
            <person name="Lucas S."/>
            <person name="Mishler D.B."/>
            <person name="Reski R."/>
            <person name="Grigoriev I."/>
            <person name="Quatrano R.S."/>
            <person name="Boore J.L."/>
        </authorList>
    </citation>
    <scope>NUCLEOTIDE SEQUENCE [LARGE SCALE GENOMIC DNA]</scope>
    <source>
        <strain evidence="9 10">cv. Gransden 2004</strain>
    </source>
</reference>
<dbReference type="GeneID" id="112277817"/>
<evidence type="ECO:0000256" key="3">
    <source>
        <dbReference type="ARBA" id="ARBA00022692"/>
    </source>
</evidence>
<dbReference type="EMBL" id="ABEU02000026">
    <property type="protein sequence ID" value="PNR26833.1"/>
    <property type="molecule type" value="Genomic_DNA"/>
</dbReference>
<comment type="subcellular location">
    <subcellularLocation>
        <location evidence="1">Membrane</location>
    </subcellularLocation>
</comment>
<dbReference type="PaxDb" id="3218-PP1S256_34V6.1"/>
<organism evidence="8">
    <name type="scientific">Physcomitrium patens</name>
    <name type="common">Spreading-leaved earth moss</name>
    <name type="synonym">Physcomitrella patens</name>
    <dbReference type="NCBI Taxonomy" id="3218"/>
    <lineage>
        <taxon>Eukaryota</taxon>
        <taxon>Viridiplantae</taxon>
        <taxon>Streptophyta</taxon>
        <taxon>Embryophyta</taxon>
        <taxon>Bryophyta</taxon>
        <taxon>Bryophytina</taxon>
        <taxon>Bryopsida</taxon>
        <taxon>Funariidae</taxon>
        <taxon>Funariales</taxon>
        <taxon>Funariaceae</taxon>
        <taxon>Physcomitrium</taxon>
    </lineage>
</organism>
<keyword evidence="4 7" id="KW-1133">Transmembrane helix</keyword>
<keyword evidence="10" id="KW-1185">Reference proteome</keyword>
<name>A9TL47_PHYPA</name>
<dbReference type="EnsemblPlants" id="Pp3c26_6510V3.1">
    <property type="protein sequence ID" value="Pp3c26_6510V3.1"/>
    <property type="gene ID" value="Pp3c26_6510"/>
</dbReference>
<dbReference type="Pfam" id="PF14778">
    <property type="entry name" value="ODR4-like"/>
    <property type="match status" value="1"/>
</dbReference>
<dbReference type="OrthoDB" id="21458at2759"/>
<evidence type="ECO:0000256" key="4">
    <source>
        <dbReference type="ARBA" id="ARBA00022989"/>
    </source>
</evidence>
<reference evidence="9" key="3">
    <citation type="submission" date="2020-12" db="UniProtKB">
        <authorList>
            <consortium name="EnsemblPlants"/>
        </authorList>
    </citation>
    <scope>IDENTIFICATION</scope>
</reference>
<evidence type="ECO:0000256" key="5">
    <source>
        <dbReference type="ARBA" id="ARBA00023136"/>
    </source>
</evidence>
<evidence type="ECO:0000256" key="6">
    <source>
        <dbReference type="SAM" id="MobiDB-lite"/>
    </source>
</evidence>
<dbReference type="Gramene" id="Pp3c26_6510V3.1">
    <property type="protein sequence ID" value="Pp3c26_6510V3.1"/>
    <property type="gene ID" value="Pp3c26_6510"/>
</dbReference>
<dbReference type="EnsemblPlants" id="Pp3c26_6510V3.2">
    <property type="protein sequence ID" value="Pp3c26_6510V3.2"/>
    <property type="gene ID" value="Pp3c26_6510"/>
</dbReference>
<dbReference type="OMA" id="FNEPPRR"/>
<sequence length="493" mass="53179">MVRVVVGDEGQVEGFVDSLFQSRLQVQVGLLIGKSEVSPSRDSVFALVPTPRRDGGGEAAKITGATSGQKESSGKKNAKPKPTVDNSSVDIDTDWVAEHSRQVSRMLVGGMDVVGIFVYASESALKNSISVLWQTVRAVASASPLSEENDERLVLNISSSPRRISCRSCAPLTSFSSTALRPCDWKLGKLLSNLQTYICSHPVEVRIPLLVDDNEASAGTVKDNLCAAISAESARLKSAVAMVDGTVPSQDALLAPPRTLDNPHVVEYLAQLDGSGGIRDIRGRQNVAAMVTLSGVVHGRAYASAREPLQRAITNLEKDLISSLRSRLDLLCDEAERSVEDDQCSSSNEMENSVAKSNTSSQFLRPNADAGTECSVSLPRRVFVPWHSGTFLSDYLVNDETLEMDVKVRFEELFSFGKDLDISEILQPELSAVVPPAPSFSQIVHPKRTSSSKELVAPKTDSSKQVTPPRNLMLIGALGMLLLAILLALFMSK</sequence>
<dbReference type="PANTHER" id="PTHR33966">
    <property type="entry name" value="PROTEIN ODR-4 HOMOLOG"/>
    <property type="match status" value="1"/>
</dbReference>
<dbReference type="PANTHER" id="PTHR33966:SF1">
    <property type="entry name" value="PROTEIN ODR-4 HOMOLOG"/>
    <property type="match status" value="1"/>
</dbReference>
<evidence type="ECO:0000256" key="1">
    <source>
        <dbReference type="ARBA" id="ARBA00004370"/>
    </source>
</evidence>
<evidence type="ECO:0000313" key="9">
    <source>
        <dbReference type="EnsemblPlants" id="Pp3c26_6510V3.1"/>
    </source>
</evidence>
<gene>
    <name evidence="9" type="primary">LOC112277817</name>
    <name evidence="8" type="ORF">PHYPA_030314</name>
</gene>
<dbReference type="GO" id="GO:0016020">
    <property type="term" value="C:membrane"/>
    <property type="evidence" value="ECO:0007669"/>
    <property type="project" value="UniProtKB-SubCell"/>
</dbReference>
<dbReference type="GO" id="GO:0008104">
    <property type="term" value="P:intracellular protein localization"/>
    <property type="evidence" value="ECO:0000318"/>
    <property type="project" value="GO_Central"/>
</dbReference>
<protein>
    <recommendedName>
        <fullName evidence="11">Protein odr-4 homolog</fullName>
    </recommendedName>
</protein>
<dbReference type="RefSeq" id="XP_024366332.1">
    <property type="nucleotide sequence ID" value="XM_024510564.2"/>
</dbReference>
<dbReference type="HOGENOM" id="CLU_048358_1_0_1"/>
<feature type="region of interest" description="Disordered" evidence="6">
    <location>
        <begin position="339"/>
        <end position="367"/>
    </location>
</feature>
<feature type="transmembrane region" description="Helical" evidence="7">
    <location>
        <begin position="472"/>
        <end position="491"/>
    </location>
</feature>
<dbReference type="Gramene" id="Pp3c26_6510V3.2">
    <property type="protein sequence ID" value="Pp3c26_6510V3.2"/>
    <property type="gene ID" value="Pp3c26_6510"/>
</dbReference>
<evidence type="ECO:0000256" key="7">
    <source>
        <dbReference type="SAM" id="Phobius"/>
    </source>
</evidence>
<keyword evidence="5 7" id="KW-0472">Membrane</keyword>
<dbReference type="InterPro" id="IPR029454">
    <property type="entry name" value="ODR-4-like"/>
</dbReference>
<proteinExistence type="inferred from homology"/>
<evidence type="ECO:0000313" key="8">
    <source>
        <dbReference type="EMBL" id="PNR26833.1"/>
    </source>
</evidence>
<evidence type="ECO:0008006" key="11">
    <source>
        <dbReference type="Google" id="ProtNLM"/>
    </source>
</evidence>
<accession>A9TL47</accession>
<feature type="compositionally biased region" description="Polar residues" evidence="6">
    <location>
        <begin position="344"/>
        <end position="364"/>
    </location>
</feature>
<evidence type="ECO:0000256" key="2">
    <source>
        <dbReference type="ARBA" id="ARBA00010131"/>
    </source>
</evidence>
<dbReference type="eggNOG" id="KOG4703">
    <property type="taxonomic scope" value="Eukaryota"/>
</dbReference>
<keyword evidence="3 7" id="KW-0812">Transmembrane</keyword>
<evidence type="ECO:0000313" key="10">
    <source>
        <dbReference type="Proteomes" id="UP000006727"/>
    </source>
</evidence>
<dbReference type="Proteomes" id="UP000006727">
    <property type="component" value="Chromosome 26"/>
</dbReference>
<comment type="similarity">
    <text evidence="2">Belongs to the ODR-4 family.</text>
</comment>
<dbReference type="AlphaFoldDB" id="A9TL47"/>
<feature type="region of interest" description="Disordered" evidence="6">
    <location>
        <begin position="46"/>
        <end position="87"/>
    </location>
</feature>